<gene>
    <name evidence="10" type="ORF">VMCG_06175</name>
</gene>
<dbReference type="PANTHER" id="PTHR14738:SF29">
    <property type="entry name" value="ZINC FINGER CCCH DOMAIN-CONTAINING PROTEIN 14"/>
    <property type="match status" value="1"/>
</dbReference>
<comment type="similarity">
    <text evidence="2">Belongs to the ZC3H14 family.</text>
</comment>
<reference evidence="10 11" key="1">
    <citation type="submission" date="2015-09" db="EMBL/GenBank/DDBJ databases">
        <title>Host preference determinants of Valsa canker pathogens revealed by comparative genomics.</title>
        <authorList>
            <person name="Yin Z."/>
            <person name="Huang L."/>
        </authorList>
    </citation>
    <scope>NUCLEOTIDE SEQUENCE [LARGE SCALE GENOMIC DNA]</scope>
    <source>
        <strain evidence="10 11">03-1</strain>
    </source>
</reference>
<dbReference type="Proteomes" id="UP000283895">
    <property type="component" value="Unassembled WGS sequence"/>
</dbReference>
<feature type="region of interest" description="Disordered" evidence="8">
    <location>
        <begin position="166"/>
        <end position="194"/>
    </location>
</feature>
<dbReference type="GO" id="GO:0005634">
    <property type="term" value="C:nucleus"/>
    <property type="evidence" value="ECO:0007669"/>
    <property type="project" value="UniProtKB-SubCell"/>
</dbReference>
<feature type="region of interest" description="Disordered" evidence="8">
    <location>
        <begin position="496"/>
        <end position="539"/>
    </location>
</feature>
<dbReference type="InterPro" id="IPR055046">
    <property type="entry name" value="Nab2-like_Znf-CCCH"/>
</dbReference>
<accession>A0A423W9H1</accession>
<keyword evidence="5" id="KW-0863">Zinc-finger</keyword>
<dbReference type="Gene3D" id="4.10.1000.40">
    <property type="match status" value="1"/>
</dbReference>
<dbReference type="InterPro" id="IPR043094">
    <property type="entry name" value="Nab2/ZC3H14_N_sf"/>
</dbReference>
<feature type="compositionally biased region" description="Low complexity" evidence="8">
    <location>
        <begin position="512"/>
        <end position="531"/>
    </location>
</feature>
<evidence type="ECO:0000259" key="9">
    <source>
        <dbReference type="Pfam" id="PF22683"/>
    </source>
</evidence>
<evidence type="ECO:0000256" key="1">
    <source>
        <dbReference type="ARBA" id="ARBA00004123"/>
    </source>
</evidence>
<evidence type="ECO:0000256" key="6">
    <source>
        <dbReference type="ARBA" id="ARBA00022833"/>
    </source>
</evidence>
<dbReference type="GO" id="GO:0008143">
    <property type="term" value="F:poly(A) binding"/>
    <property type="evidence" value="ECO:0007669"/>
    <property type="project" value="InterPro"/>
</dbReference>
<feature type="compositionally biased region" description="Polar residues" evidence="8">
    <location>
        <begin position="318"/>
        <end position="328"/>
    </location>
</feature>
<keyword evidence="3" id="KW-0479">Metal-binding</keyword>
<feature type="region of interest" description="Disordered" evidence="8">
    <location>
        <begin position="102"/>
        <end position="149"/>
    </location>
</feature>
<comment type="caution">
    <text evidence="10">The sequence shown here is derived from an EMBL/GenBank/DDBJ whole genome shotgun (WGS) entry which is preliminary data.</text>
</comment>
<sequence length="539" mass="57205">MPVSVELNTPLADALNLAIQPKLEEYGWATGGADDAALTEYIILMLVNGKTQDEVTSELSADLLGLDPNDPGLLEFSTWLFATIDILAAQFGAPTSQLDAMTSAAQGESLAADGDQDMEMGTGSDGPGELNVPTGPKAMRTGADRGRGKRLVGQLNRAMDRTHESALHRVRGGSGNERINSHGRAPPTGPRMGAGRLPRVQNQRAASIAHGLANMNGMPPGPPGMNGGMGGPMNGWGMMPGQPPQMDVMHMLEAQQQMLNQMQQQLMMSQGGPGANGGFNGQGRGKSLFDRAQHPNQRGNFRGRGGHHQNGRNNPHQSATPKNESSEQGGAGAGGDDAEMAGLQREPVNPDESVCKYNLHCTNKECKFAHQSPAAPPGTTVDLNDACSFGAACKNFKCVGRHPSPATKTAHQNEQDCKFWPNCQNPRCPFRHPSKPPCRNGADCKTAGCEFYHNTVMCKFRPCTNRYCQFKHEDGQRGTFPDKVWTADKADGTHVSERKFADDKVDEEQVIPGSAGAPGAGAAAGDDAMGGTEQTTVAG</sequence>
<evidence type="ECO:0000256" key="3">
    <source>
        <dbReference type="ARBA" id="ARBA00022723"/>
    </source>
</evidence>
<evidence type="ECO:0000256" key="7">
    <source>
        <dbReference type="ARBA" id="ARBA00023242"/>
    </source>
</evidence>
<dbReference type="PANTHER" id="PTHR14738">
    <property type="entry name" value="ZINC FINGER CCCH DOMAIN-CONTAINING PROTEIN 14"/>
    <property type="match status" value="1"/>
</dbReference>
<evidence type="ECO:0000313" key="10">
    <source>
        <dbReference type="EMBL" id="ROV99990.1"/>
    </source>
</evidence>
<name>A0A423W9H1_9PEZI</name>
<dbReference type="Pfam" id="PF14608">
    <property type="entry name" value="zf-CCCH_2"/>
    <property type="match status" value="4"/>
</dbReference>
<proteinExistence type="inferred from homology"/>
<evidence type="ECO:0000256" key="5">
    <source>
        <dbReference type="ARBA" id="ARBA00022771"/>
    </source>
</evidence>
<keyword evidence="7" id="KW-0539">Nucleus</keyword>
<evidence type="ECO:0000256" key="4">
    <source>
        <dbReference type="ARBA" id="ARBA00022737"/>
    </source>
</evidence>
<dbReference type="GO" id="GO:0005737">
    <property type="term" value="C:cytoplasm"/>
    <property type="evidence" value="ECO:0007669"/>
    <property type="project" value="TreeGrafter"/>
</dbReference>
<keyword evidence="4" id="KW-0677">Repeat</keyword>
<feature type="region of interest" description="Disordered" evidence="8">
    <location>
        <begin position="268"/>
        <end position="341"/>
    </location>
</feature>
<evidence type="ECO:0000313" key="11">
    <source>
        <dbReference type="Proteomes" id="UP000283895"/>
    </source>
</evidence>
<dbReference type="FunFam" id="4.10.1000.40:FF:000002">
    <property type="entry name" value="Nuclear polyadenylated RNA-binding protein Nab2"/>
    <property type="match status" value="1"/>
</dbReference>
<dbReference type="EMBL" id="LKEA01000022">
    <property type="protein sequence ID" value="ROV99990.1"/>
    <property type="molecule type" value="Genomic_DNA"/>
</dbReference>
<dbReference type="Pfam" id="PF22683">
    <property type="entry name" value="Nab2-like_zf-CCCH"/>
    <property type="match status" value="1"/>
</dbReference>
<comment type="subcellular location">
    <subcellularLocation>
        <location evidence="1">Nucleus</location>
    </subcellularLocation>
</comment>
<evidence type="ECO:0000256" key="8">
    <source>
        <dbReference type="SAM" id="MobiDB-lite"/>
    </source>
</evidence>
<dbReference type="Gene3D" id="1.10.340.40">
    <property type="entry name" value="Nuclear abundant poly(A) RNA-bind protein 2, N-terminal domain"/>
    <property type="match status" value="1"/>
</dbReference>
<dbReference type="OrthoDB" id="438553at2759"/>
<protein>
    <recommendedName>
        <fullName evidence="9">Nab2-like CCCH zinc finger domain-containing protein</fullName>
    </recommendedName>
</protein>
<keyword evidence="11" id="KW-1185">Reference proteome</keyword>
<dbReference type="InterPro" id="IPR040366">
    <property type="entry name" value="Nab2/ZC3H14"/>
</dbReference>
<dbReference type="GO" id="GO:0008270">
    <property type="term" value="F:zinc ion binding"/>
    <property type="evidence" value="ECO:0007669"/>
    <property type="project" value="UniProtKB-KW"/>
</dbReference>
<dbReference type="FunFam" id="1.10.340.40:FF:000001">
    <property type="entry name" value="Nuclear polyadenylated RNA-binding protein nab2"/>
    <property type="match status" value="1"/>
</dbReference>
<feature type="compositionally biased region" description="Gly residues" evidence="8">
    <location>
        <begin position="271"/>
        <end position="284"/>
    </location>
</feature>
<dbReference type="AlphaFoldDB" id="A0A423W9H1"/>
<evidence type="ECO:0000256" key="2">
    <source>
        <dbReference type="ARBA" id="ARBA00008423"/>
    </source>
</evidence>
<keyword evidence="6" id="KW-0862">Zinc</keyword>
<feature type="domain" description="Nab2-like CCCH zinc finger" evidence="9">
    <location>
        <begin position="458"/>
        <end position="477"/>
    </location>
</feature>
<dbReference type="Gene3D" id="4.10.1000.30">
    <property type="match status" value="1"/>
</dbReference>
<organism evidence="10 11">
    <name type="scientific">Cytospora schulzeri</name>
    <dbReference type="NCBI Taxonomy" id="448051"/>
    <lineage>
        <taxon>Eukaryota</taxon>
        <taxon>Fungi</taxon>
        <taxon>Dikarya</taxon>
        <taxon>Ascomycota</taxon>
        <taxon>Pezizomycotina</taxon>
        <taxon>Sordariomycetes</taxon>
        <taxon>Sordariomycetidae</taxon>
        <taxon>Diaporthales</taxon>
        <taxon>Cytosporaceae</taxon>
        <taxon>Cytospora</taxon>
    </lineage>
</organism>
<dbReference type="STRING" id="356882.A0A423W9H1"/>
<dbReference type="GO" id="GO:0043488">
    <property type="term" value="P:regulation of mRNA stability"/>
    <property type="evidence" value="ECO:0007669"/>
    <property type="project" value="InterPro"/>
</dbReference>